<feature type="chain" id="PRO_5045205118" description="DUF2059 domain-containing protein" evidence="1">
    <location>
        <begin position="21"/>
        <end position="295"/>
    </location>
</feature>
<sequence>MAWMPRLFSVLFLVPSVLLATDISDITNSPQAPTAAPFTALARIVVDEEAKSWTSDVQIDSYVYVLVRLVGGEHDWTVKDPLWSEVTARVRTDVVQHLDQFLRDRREAAIDGYARSYQLGLSPGQSKDIARLYLSEHGQKYLAFSADVFNLYLDVMTRARNEGDHGPLREAMANALRQPLSTDQRFLLAAGTRYLVSGGGGIRTSPMGLTKQRMAIAMVAGAAPAEWNALFSRYASDMAGIVEVANDPLTIMEMERSQSYGQDESKIAHFRSAMASWKAFYWEARAKQLQSAATP</sequence>
<dbReference type="RefSeq" id="WP_204634645.1">
    <property type="nucleotide sequence ID" value="NZ_JADIKC010000002.1"/>
</dbReference>
<reference evidence="2 3" key="1">
    <citation type="submission" date="2020-10" db="EMBL/GenBank/DDBJ databases">
        <title>Phylogeny of dyella-like bacteria.</title>
        <authorList>
            <person name="Fu J."/>
        </authorList>
    </citation>
    <scope>NUCLEOTIDE SEQUENCE [LARGE SCALE GENOMIC DNA]</scope>
    <source>
        <strain evidence="2 3">THG-B117</strain>
    </source>
</reference>
<gene>
    <name evidence="2" type="ORF">ISP20_03260</name>
</gene>
<evidence type="ECO:0008006" key="4">
    <source>
        <dbReference type="Google" id="ProtNLM"/>
    </source>
</evidence>
<keyword evidence="3" id="KW-1185">Reference proteome</keyword>
<accession>A0ABS2JML9</accession>
<feature type="signal peptide" evidence="1">
    <location>
        <begin position="1"/>
        <end position="20"/>
    </location>
</feature>
<proteinExistence type="predicted"/>
<evidence type="ECO:0000313" key="2">
    <source>
        <dbReference type="EMBL" id="MBM7120168.1"/>
    </source>
</evidence>
<evidence type="ECO:0000256" key="1">
    <source>
        <dbReference type="SAM" id="SignalP"/>
    </source>
</evidence>
<evidence type="ECO:0000313" key="3">
    <source>
        <dbReference type="Proteomes" id="UP001430065"/>
    </source>
</evidence>
<protein>
    <recommendedName>
        <fullName evidence="4">DUF2059 domain-containing protein</fullName>
    </recommendedName>
</protein>
<dbReference type="EMBL" id="JADIKC010000002">
    <property type="protein sequence ID" value="MBM7120168.1"/>
    <property type="molecule type" value="Genomic_DNA"/>
</dbReference>
<organism evidence="2 3">
    <name type="scientific">Dyella kyungheensis</name>
    <dbReference type="NCBI Taxonomy" id="1242174"/>
    <lineage>
        <taxon>Bacteria</taxon>
        <taxon>Pseudomonadati</taxon>
        <taxon>Pseudomonadota</taxon>
        <taxon>Gammaproteobacteria</taxon>
        <taxon>Lysobacterales</taxon>
        <taxon>Rhodanobacteraceae</taxon>
        <taxon>Dyella</taxon>
    </lineage>
</organism>
<comment type="caution">
    <text evidence="2">The sequence shown here is derived from an EMBL/GenBank/DDBJ whole genome shotgun (WGS) entry which is preliminary data.</text>
</comment>
<keyword evidence="1" id="KW-0732">Signal</keyword>
<name>A0ABS2JML9_9GAMM</name>
<dbReference type="Proteomes" id="UP001430065">
    <property type="component" value="Unassembled WGS sequence"/>
</dbReference>